<dbReference type="AlphaFoldDB" id="A0A7V8V144"/>
<evidence type="ECO:0008006" key="5">
    <source>
        <dbReference type="Google" id="ProtNLM"/>
    </source>
</evidence>
<organism evidence="3 4">
    <name type="scientific">Bremerella alba</name>
    <dbReference type="NCBI Taxonomy" id="980252"/>
    <lineage>
        <taxon>Bacteria</taxon>
        <taxon>Pseudomonadati</taxon>
        <taxon>Planctomycetota</taxon>
        <taxon>Planctomycetia</taxon>
        <taxon>Pirellulales</taxon>
        <taxon>Pirellulaceae</taxon>
        <taxon>Bremerella</taxon>
    </lineage>
</organism>
<feature type="region of interest" description="Disordered" evidence="1">
    <location>
        <begin position="1"/>
        <end position="42"/>
    </location>
</feature>
<dbReference type="EMBL" id="JABRWO010000001">
    <property type="protein sequence ID" value="MBA2113013.1"/>
    <property type="molecule type" value="Genomic_DNA"/>
</dbReference>
<reference evidence="3 4" key="1">
    <citation type="submission" date="2020-05" db="EMBL/GenBank/DDBJ databases">
        <title>Bremerella alba sp. nov., a novel planctomycete isolated from the surface of the macroalga Fucus spiralis.</title>
        <authorList>
            <person name="Godinho O."/>
            <person name="Botelho R."/>
            <person name="Albuquerque L."/>
            <person name="Wiegand S."/>
            <person name="Da Costa M.S."/>
            <person name="Lobo-Da-Cunha A."/>
            <person name="Jogler C."/>
            <person name="Lage O.M."/>
        </authorList>
    </citation>
    <scope>NUCLEOTIDE SEQUENCE [LARGE SCALE GENOMIC DNA]</scope>
    <source>
        <strain evidence="3 4">FF15</strain>
    </source>
</reference>
<dbReference type="RefSeq" id="WP_315853321.1">
    <property type="nucleotide sequence ID" value="NZ_JABRWO010000001.1"/>
</dbReference>
<evidence type="ECO:0000313" key="4">
    <source>
        <dbReference type="Proteomes" id="UP000551616"/>
    </source>
</evidence>
<keyword evidence="2" id="KW-0812">Transmembrane</keyword>
<dbReference type="Pfam" id="PF10694">
    <property type="entry name" value="DUF2500"/>
    <property type="match status" value="1"/>
</dbReference>
<keyword evidence="2" id="KW-1133">Transmembrane helix</keyword>
<evidence type="ECO:0000313" key="3">
    <source>
        <dbReference type="EMBL" id="MBA2113013.1"/>
    </source>
</evidence>
<dbReference type="Proteomes" id="UP000551616">
    <property type="component" value="Unassembled WGS sequence"/>
</dbReference>
<feature type="transmembrane region" description="Helical" evidence="2">
    <location>
        <begin position="75"/>
        <end position="101"/>
    </location>
</feature>
<sequence>MNIAVHAPRHRVSTTPPSQHHATESAPRHRVSTTPPSQQHDQDIFRRIKQSSHYGDRLSPQRIEKLPKPGVGQMVFLGVFFVMFCGGTLFIAAMAIGVGGVFSFSGRGFPFSILPLCMGIVPIGMFAFGVFIAIKMFQRFQSMRDGKVEAVPAIVAGKRTQVSGGSGDRSASTAYFVTFEFEDGQRKEFPVFDGSLYGRVSEDDAGILFSRAQFAVDFDRVRV</sequence>
<comment type="caution">
    <text evidence="3">The sequence shown here is derived from an EMBL/GenBank/DDBJ whole genome shotgun (WGS) entry which is preliminary data.</text>
</comment>
<evidence type="ECO:0000256" key="2">
    <source>
        <dbReference type="SAM" id="Phobius"/>
    </source>
</evidence>
<feature type="transmembrane region" description="Helical" evidence="2">
    <location>
        <begin position="113"/>
        <end position="134"/>
    </location>
</feature>
<gene>
    <name evidence="3" type="ORF">HOV93_01590</name>
</gene>
<keyword evidence="2" id="KW-0472">Membrane</keyword>
<keyword evidence="4" id="KW-1185">Reference proteome</keyword>
<dbReference type="Gene3D" id="2.40.50.660">
    <property type="match status" value="1"/>
</dbReference>
<name>A0A7V8V144_9BACT</name>
<accession>A0A7V8V144</accession>
<protein>
    <recommendedName>
        <fullName evidence="5">DUF2500 domain-containing protein</fullName>
    </recommendedName>
</protein>
<evidence type="ECO:0000256" key="1">
    <source>
        <dbReference type="SAM" id="MobiDB-lite"/>
    </source>
</evidence>
<dbReference type="InterPro" id="IPR019635">
    <property type="entry name" value="DUF2500"/>
</dbReference>
<proteinExistence type="predicted"/>